<sequence>MANLSSLLRTAQKRLSFDGAIPHEVSGDIPYATLGQATSEVRFLKLLPGRFDEAIHCNLQVGSLDSPPAYEALSYVWGDASVTKPVYVDGHLFNATSNLEAALRHLRYRWHTRLLWVDAICINQDDNGEKNYQVPLMGRIYSECSQTVAWLGLPIPEMMPVILLMSPYLSVRYWREKVRKICVDILACTSVNNKMRGNIFYRRLGLATVLVSQFPYWSRIWTYQEFWLPKKVTFVCGNMSFEPLLRSARRDAQMIIRNAYFVPERPSNVKASLSEEWDRLEKVMEKHNLEHGLQYGFMLELYGASPPNTETAFALLLLNTTGRQCANLRDRVYGLYALSRRLYGSDDRRLQEIYPVDYDKPPSVVMHETTAAGIQETGMVLFTGFSLHGGRPVGAPPVPSWVLDFNRPFTFPTKIPMLFVPAVDVSNDACTEPRASIPHRSTLCLPGHRMGTCLASPLQLRYNHTILARALLHLLNQTDEVDLRYWVALSSFLDVDRITRNPLVLEDMLQHLSQPRPHNRYLGRDWGITFASFEKFILRPLVGKSIALFNTEAPSDDEQGPSAIVCIVSGSASEGDLLVLPACDGPVMALRREILPEVEVPGSDAPTFSMVGVAWVEGMSGTKEADMTDDGKRLVTATRSTKPADFLIQ</sequence>
<reference evidence="2 3" key="1">
    <citation type="submission" date="2023-01" db="EMBL/GenBank/DDBJ databases">
        <title>Analysis of 21 Apiospora genomes using comparative genomics revels a genus with tremendous synthesis potential of carbohydrate active enzymes and secondary metabolites.</title>
        <authorList>
            <person name="Sorensen T."/>
        </authorList>
    </citation>
    <scope>NUCLEOTIDE SEQUENCE [LARGE SCALE GENOMIC DNA]</scope>
    <source>
        <strain evidence="2 3">CBS 83171</strain>
    </source>
</reference>
<feature type="domain" description="Heterokaryon incompatibility" evidence="1">
    <location>
        <begin position="70"/>
        <end position="225"/>
    </location>
</feature>
<protein>
    <submittedName>
        <fullName evidence="2">HET-domain-containing protein</fullName>
    </submittedName>
</protein>
<evidence type="ECO:0000259" key="1">
    <source>
        <dbReference type="Pfam" id="PF06985"/>
    </source>
</evidence>
<dbReference type="InterPro" id="IPR010730">
    <property type="entry name" value="HET"/>
</dbReference>
<proteinExistence type="predicted"/>
<accession>A0ABR1U6N3</accession>
<organism evidence="2 3">
    <name type="scientific">Apiospora saccharicola</name>
    <dbReference type="NCBI Taxonomy" id="335842"/>
    <lineage>
        <taxon>Eukaryota</taxon>
        <taxon>Fungi</taxon>
        <taxon>Dikarya</taxon>
        <taxon>Ascomycota</taxon>
        <taxon>Pezizomycotina</taxon>
        <taxon>Sordariomycetes</taxon>
        <taxon>Xylariomycetidae</taxon>
        <taxon>Amphisphaeriales</taxon>
        <taxon>Apiosporaceae</taxon>
        <taxon>Apiospora</taxon>
    </lineage>
</organism>
<dbReference type="EMBL" id="JAQQWM010000008">
    <property type="protein sequence ID" value="KAK8054382.1"/>
    <property type="molecule type" value="Genomic_DNA"/>
</dbReference>
<dbReference type="InterPro" id="IPR052895">
    <property type="entry name" value="HetReg/Transcr_Mod"/>
</dbReference>
<dbReference type="PANTHER" id="PTHR24148">
    <property type="entry name" value="ANKYRIN REPEAT DOMAIN-CONTAINING PROTEIN 39 HOMOLOG-RELATED"/>
    <property type="match status" value="1"/>
</dbReference>
<dbReference type="Proteomes" id="UP001446871">
    <property type="component" value="Unassembled WGS sequence"/>
</dbReference>
<evidence type="ECO:0000313" key="3">
    <source>
        <dbReference type="Proteomes" id="UP001446871"/>
    </source>
</evidence>
<comment type="caution">
    <text evidence="2">The sequence shown here is derived from an EMBL/GenBank/DDBJ whole genome shotgun (WGS) entry which is preliminary data.</text>
</comment>
<gene>
    <name evidence="2" type="ORF">PG996_013683</name>
</gene>
<dbReference type="PANTHER" id="PTHR24148:SF64">
    <property type="entry name" value="HETEROKARYON INCOMPATIBILITY DOMAIN-CONTAINING PROTEIN"/>
    <property type="match status" value="1"/>
</dbReference>
<name>A0ABR1U6N3_9PEZI</name>
<dbReference type="Pfam" id="PF06985">
    <property type="entry name" value="HET"/>
    <property type="match status" value="1"/>
</dbReference>
<evidence type="ECO:0000313" key="2">
    <source>
        <dbReference type="EMBL" id="KAK8054382.1"/>
    </source>
</evidence>
<keyword evidence="3" id="KW-1185">Reference proteome</keyword>